<keyword evidence="1" id="KW-0472">Membrane</keyword>
<feature type="transmembrane region" description="Helical" evidence="1">
    <location>
        <begin position="12"/>
        <end position="31"/>
    </location>
</feature>
<name>A0A0S7BJG4_9CHLR</name>
<feature type="transmembrane region" description="Helical" evidence="1">
    <location>
        <begin position="524"/>
        <end position="546"/>
    </location>
</feature>
<feature type="transmembrane region" description="Helical" evidence="1">
    <location>
        <begin position="208"/>
        <end position="228"/>
    </location>
</feature>
<dbReference type="STRING" id="360412.LARV_01700"/>
<keyword evidence="3" id="KW-1185">Reference proteome</keyword>
<evidence type="ECO:0000313" key="3">
    <source>
        <dbReference type="Proteomes" id="UP000055060"/>
    </source>
</evidence>
<feature type="transmembrane region" description="Helical" evidence="1">
    <location>
        <begin position="363"/>
        <end position="384"/>
    </location>
</feature>
<evidence type="ECO:0000313" key="2">
    <source>
        <dbReference type="EMBL" id="GAP13941.1"/>
    </source>
</evidence>
<dbReference type="Proteomes" id="UP000055060">
    <property type="component" value="Unassembled WGS sequence"/>
</dbReference>
<evidence type="ECO:0008006" key="4">
    <source>
        <dbReference type="Google" id="ProtNLM"/>
    </source>
</evidence>
<accession>A0A0S7BJG4</accession>
<protein>
    <recommendedName>
        <fullName evidence="4">Glycosyltransferase RgtA/B/C/D-like domain-containing protein</fullName>
    </recommendedName>
</protein>
<keyword evidence="1" id="KW-1133">Transmembrane helix</keyword>
<feature type="transmembrane region" description="Helical" evidence="1">
    <location>
        <begin position="176"/>
        <end position="196"/>
    </location>
</feature>
<organism evidence="2">
    <name type="scientific">Longilinea arvoryzae</name>
    <dbReference type="NCBI Taxonomy" id="360412"/>
    <lineage>
        <taxon>Bacteria</taxon>
        <taxon>Bacillati</taxon>
        <taxon>Chloroflexota</taxon>
        <taxon>Anaerolineae</taxon>
        <taxon>Anaerolineales</taxon>
        <taxon>Anaerolineaceae</taxon>
        <taxon>Longilinea</taxon>
    </lineage>
</organism>
<feature type="transmembrane region" description="Helical" evidence="1">
    <location>
        <begin position="106"/>
        <end position="125"/>
    </location>
</feature>
<dbReference type="OrthoDB" id="164807at2"/>
<keyword evidence="1" id="KW-0812">Transmembrane</keyword>
<feature type="transmembrane region" description="Helical" evidence="1">
    <location>
        <begin position="43"/>
        <end position="61"/>
    </location>
</feature>
<feature type="transmembrane region" description="Helical" evidence="1">
    <location>
        <begin position="334"/>
        <end position="351"/>
    </location>
</feature>
<feature type="transmembrane region" description="Helical" evidence="1">
    <location>
        <begin position="435"/>
        <end position="457"/>
    </location>
</feature>
<dbReference type="RefSeq" id="WP_075073238.1">
    <property type="nucleotide sequence ID" value="NZ_DF967972.1"/>
</dbReference>
<feature type="transmembrane region" description="Helical" evidence="1">
    <location>
        <begin position="67"/>
        <end position="86"/>
    </location>
</feature>
<evidence type="ECO:0000256" key="1">
    <source>
        <dbReference type="SAM" id="Phobius"/>
    </source>
</evidence>
<proteinExistence type="predicted"/>
<feature type="transmembrane region" description="Helical" evidence="1">
    <location>
        <begin position="279"/>
        <end position="304"/>
    </location>
</feature>
<gene>
    <name evidence="2" type="ORF">LARV_01700</name>
</gene>
<feature type="transmembrane region" description="Helical" evidence="1">
    <location>
        <begin position="469"/>
        <end position="488"/>
    </location>
</feature>
<sequence>MSYWLRLVDPVGLILTAVTALAWMVGGWLLVRSLFRLLPGARLISGFTSGWVIDLVLVNLITRWIGLPAASIVSAALILGVGVMAAGKSLRQKETWADWKEWTQPVGALLLAVLFSLAQRGVSIFDDYLHLPLVSSMATGDIPPHFYLNPDQWFAYHYGLQIWAAMLVRTAGLTPWSAWDISKGVAIALTLVNAWLWVRQRTSSRTAAWLGALVIVFGGGARWLLLLLPSSVLTWISPAINLINTGADTSQSLVQALGGPWIMEGGGPVPFPFAFHSGFFVPVFFVLGSTGALPFLTIFLLMSLKPQQPGSMRAAVVLGILSASLALSAEHLFAFLWAGTLLAVGLSWFSHRRWKKQIDAGQWLSALLALGLAAILAIFQGGFITETLRGLAGRWLGISQWVQATNNAYSFSFRWPPAIYSAHLGLLSLGNPRHWLVILAEMGPTLFLAPMVTGWALGLLKRERWLEAGLGFSALACMIFPLFFQYGVDRSITRMPGTALWLWLTLAFPLLWKYSRTSGPVRRTFYGVGYFVIIFGGAILFAVQLISMPTPQAAYFIDSLDTRFSSQFWNQLEPDAQVLDDIPYRAVTVFGRETTAHLSIYEPLPQWEALIQAPRVEEVAAAGYGYIYMDAEWWNLLSQEVRQTFQQPCVREISHRVQPNGKDFRILYDVSGCK</sequence>
<dbReference type="AlphaFoldDB" id="A0A0S7BJG4"/>
<feature type="transmembrane region" description="Helical" evidence="1">
    <location>
        <begin position="311"/>
        <end position="328"/>
    </location>
</feature>
<feature type="transmembrane region" description="Helical" evidence="1">
    <location>
        <begin position="494"/>
        <end position="512"/>
    </location>
</feature>
<reference evidence="2" key="1">
    <citation type="submission" date="2015-07" db="EMBL/GenBank/DDBJ databases">
        <title>Draft Genome Sequences of Anaerolinea thermolimosa IMO-1, Bellilinea caldifistulae GOMI-1, Leptolinea tardivitalis YMTK-2, Levilinea saccharolytica KIBI-1,Longilinea arvoryzae KOME-1, Previously Described as Members of the Anaerolineaceae (Chloroflexi).</title>
        <authorList>
            <person name="Sekiguchi Y."/>
            <person name="Ohashi A."/>
            <person name="Matsuura N."/>
            <person name="Tourlousse M.D."/>
        </authorList>
    </citation>
    <scope>NUCLEOTIDE SEQUENCE [LARGE SCALE GENOMIC DNA]</scope>
    <source>
        <strain evidence="2">KOME-1</strain>
    </source>
</reference>
<dbReference type="EMBL" id="DF967972">
    <property type="protein sequence ID" value="GAP13941.1"/>
    <property type="molecule type" value="Genomic_DNA"/>
</dbReference>